<keyword evidence="8" id="KW-1185">Reference proteome</keyword>
<comment type="subcellular location">
    <subcellularLocation>
        <location evidence="1">Cell membrane</location>
        <topology evidence="1">Multi-pass membrane protein</topology>
    </subcellularLocation>
</comment>
<gene>
    <name evidence="7" type="ORF">FHP25_23010</name>
</gene>
<feature type="transmembrane region" description="Helical" evidence="6">
    <location>
        <begin position="80"/>
        <end position="104"/>
    </location>
</feature>
<reference evidence="7 8" key="1">
    <citation type="submission" date="2019-06" db="EMBL/GenBank/DDBJ databases">
        <title>New taxonomy in bacterial strain CC-CFT640, isolated from vineyard.</title>
        <authorList>
            <person name="Lin S.-Y."/>
            <person name="Tsai C.-F."/>
            <person name="Young C.-C."/>
        </authorList>
    </citation>
    <scope>NUCLEOTIDE SEQUENCE [LARGE SCALE GENOMIC DNA]</scope>
    <source>
        <strain evidence="7 8">CC-CFT640</strain>
    </source>
</reference>
<dbReference type="EMBL" id="VDUZ01000028">
    <property type="protein sequence ID" value="TXL73068.1"/>
    <property type="molecule type" value="Genomic_DNA"/>
</dbReference>
<keyword evidence="3 6" id="KW-0812">Transmembrane</keyword>
<evidence type="ECO:0000256" key="6">
    <source>
        <dbReference type="SAM" id="Phobius"/>
    </source>
</evidence>
<evidence type="ECO:0000256" key="3">
    <source>
        <dbReference type="ARBA" id="ARBA00022692"/>
    </source>
</evidence>
<evidence type="ECO:0000256" key="5">
    <source>
        <dbReference type="ARBA" id="ARBA00023136"/>
    </source>
</evidence>
<evidence type="ECO:0000313" key="7">
    <source>
        <dbReference type="EMBL" id="TXL73068.1"/>
    </source>
</evidence>
<dbReference type="PANTHER" id="PTHR30086:SF20">
    <property type="entry name" value="ARGININE EXPORTER PROTEIN ARGO-RELATED"/>
    <property type="match status" value="1"/>
</dbReference>
<keyword evidence="5 6" id="KW-0472">Membrane</keyword>
<dbReference type="GO" id="GO:0015171">
    <property type="term" value="F:amino acid transmembrane transporter activity"/>
    <property type="evidence" value="ECO:0007669"/>
    <property type="project" value="TreeGrafter"/>
</dbReference>
<dbReference type="InterPro" id="IPR001123">
    <property type="entry name" value="LeuE-type"/>
</dbReference>
<dbReference type="GO" id="GO:0005886">
    <property type="term" value="C:plasma membrane"/>
    <property type="evidence" value="ECO:0007669"/>
    <property type="project" value="UniProtKB-SubCell"/>
</dbReference>
<accession>A0A5C8PH01</accession>
<sequence length="255" mass="26904">MGALNGRWQCWRSARTRSVSSTRHPAAWTVQPTDDPRSVILDPQLLWLYLGAVALLILTPGPDTFLVASTSATHGVRAGTLAALGVFCGCLVHVTLATTGISALIAASPWAFGILKMAGAAYLCWLGVLALRDAWRGHALGAGTSRPAVPADRSTLGLFLRGAVTNALNPKAAVFFVAFLPQFVEPSLGHTSLQLALLGMIFNVPGTLYLIGLAAVSGRATASLRRVPWVRRTLDAVVGVFFIGLAAHMVRAQAK</sequence>
<feature type="transmembrane region" description="Helical" evidence="6">
    <location>
        <begin position="46"/>
        <end position="68"/>
    </location>
</feature>
<feature type="transmembrane region" description="Helical" evidence="6">
    <location>
        <begin position="195"/>
        <end position="217"/>
    </location>
</feature>
<dbReference type="OrthoDB" id="9807053at2"/>
<proteinExistence type="predicted"/>
<keyword evidence="4 6" id="KW-1133">Transmembrane helix</keyword>
<evidence type="ECO:0000256" key="4">
    <source>
        <dbReference type="ARBA" id="ARBA00022989"/>
    </source>
</evidence>
<dbReference type="PANTHER" id="PTHR30086">
    <property type="entry name" value="ARGININE EXPORTER PROTEIN ARGO"/>
    <property type="match status" value="1"/>
</dbReference>
<evidence type="ECO:0000256" key="2">
    <source>
        <dbReference type="ARBA" id="ARBA00022475"/>
    </source>
</evidence>
<comment type="caution">
    <text evidence="7">The sequence shown here is derived from an EMBL/GenBank/DDBJ whole genome shotgun (WGS) entry which is preliminary data.</text>
</comment>
<keyword evidence="2" id="KW-1003">Cell membrane</keyword>
<feature type="transmembrane region" description="Helical" evidence="6">
    <location>
        <begin position="110"/>
        <end position="131"/>
    </location>
</feature>
<evidence type="ECO:0000313" key="8">
    <source>
        <dbReference type="Proteomes" id="UP000321638"/>
    </source>
</evidence>
<organism evidence="7 8">
    <name type="scientific">Vineibacter terrae</name>
    <dbReference type="NCBI Taxonomy" id="2586908"/>
    <lineage>
        <taxon>Bacteria</taxon>
        <taxon>Pseudomonadati</taxon>
        <taxon>Pseudomonadota</taxon>
        <taxon>Alphaproteobacteria</taxon>
        <taxon>Hyphomicrobiales</taxon>
        <taxon>Vineibacter</taxon>
    </lineage>
</organism>
<dbReference type="AlphaFoldDB" id="A0A5C8PH01"/>
<feature type="transmembrane region" description="Helical" evidence="6">
    <location>
        <begin position="229"/>
        <end position="250"/>
    </location>
</feature>
<protein>
    <submittedName>
        <fullName evidence="7">LysE family translocator</fullName>
    </submittedName>
</protein>
<name>A0A5C8PH01_9HYPH</name>
<dbReference type="Proteomes" id="UP000321638">
    <property type="component" value="Unassembled WGS sequence"/>
</dbReference>
<evidence type="ECO:0000256" key="1">
    <source>
        <dbReference type="ARBA" id="ARBA00004651"/>
    </source>
</evidence>
<dbReference type="Pfam" id="PF01810">
    <property type="entry name" value="LysE"/>
    <property type="match status" value="1"/>
</dbReference>
<dbReference type="PIRSF" id="PIRSF006324">
    <property type="entry name" value="LeuE"/>
    <property type="match status" value="1"/>
</dbReference>